<comment type="function">
    <text evidence="5">Catalyzes the condensation of (R)-4-phosphopantoate and beta-alanine to 4'-phosphopantothenate in the CoA biosynthesis pathway.</text>
</comment>
<dbReference type="AlphaFoldDB" id="A0A1F2P933"/>
<feature type="binding site" evidence="5">
    <location>
        <position position="17"/>
    </location>
    <ligand>
        <name>ATP</name>
        <dbReference type="ChEBI" id="CHEBI:30616"/>
    </ligand>
</feature>
<feature type="binding site" evidence="5">
    <location>
        <begin position="180"/>
        <end position="182"/>
    </location>
    <ligand>
        <name>ATP</name>
        <dbReference type="ChEBI" id="CHEBI:30616"/>
    </ligand>
</feature>
<reference evidence="6" key="1">
    <citation type="submission" date="2016-05" db="EMBL/GenBank/DDBJ databases">
        <title>Microbial consortia oxidize butane by reversing methanogenesis.</title>
        <authorList>
            <person name="Laso-Perez R."/>
            <person name="Richter M."/>
            <person name="Wegener G."/>
            <person name="Musat F."/>
        </authorList>
    </citation>
    <scope>NUCLEOTIDE SEQUENCE [LARGE SCALE GENOMIC DNA]</scope>
    <source>
        <strain evidence="6">BOX2</strain>
    </source>
</reference>
<evidence type="ECO:0000313" key="7">
    <source>
        <dbReference type="Proteomes" id="UP000186940"/>
    </source>
</evidence>
<gene>
    <name evidence="6" type="ORF">SCAL_001245</name>
</gene>
<comment type="catalytic activity">
    <reaction evidence="5">
        <text>(R)-4-phosphopantoate + beta-alanine + ATP = (R)-4'-phosphopantothenate + AMP + diphosphate + H(+)</text>
        <dbReference type="Rhea" id="RHEA:27930"/>
        <dbReference type="ChEBI" id="CHEBI:10986"/>
        <dbReference type="ChEBI" id="CHEBI:15378"/>
        <dbReference type="ChEBI" id="CHEBI:30616"/>
        <dbReference type="ChEBI" id="CHEBI:33019"/>
        <dbReference type="ChEBI" id="CHEBI:57966"/>
        <dbReference type="ChEBI" id="CHEBI:61294"/>
        <dbReference type="ChEBI" id="CHEBI:456215"/>
        <dbReference type="EC" id="6.3.2.36"/>
    </reaction>
</comment>
<keyword evidence="1 5" id="KW-0436">Ligase</keyword>
<dbReference type="EC" id="6.3.2.36" evidence="5"/>
<dbReference type="GO" id="GO:0016881">
    <property type="term" value="F:acid-amino acid ligase activity"/>
    <property type="evidence" value="ECO:0007669"/>
    <property type="project" value="UniProtKB-UniRule"/>
</dbReference>
<evidence type="ECO:0000313" key="6">
    <source>
        <dbReference type="EMBL" id="OFV67870.1"/>
    </source>
</evidence>
<evidence type="ECO:0000256" key="3">
    <source>
        <dbReference type="ARBA" id="ARBA00022840"/>
    </source>
</evidence>
<evidence type="ECO:0000256" key="5">
    <source>
        <dbReference type="HAMAP-Rule" id="MF_02224"/>
    </source>
</evidence>
<dbReference type="Proteomes" id="UP000186940">
    <property type="component" value="Unassembled WGS sequence"/>
</dbReference>
<comment type="subunit">
    <text evidence="5">Homodimer.</text>
</comment>
<comment type="pathway">
    <text evidence="5">Cofactor biosynthesis; coenzyme A biosynthesis.</text>
</comment>
<feature type="binding site" evidence="5">
    <location>
        <begin position="198"/>
        <end position="199"/>
    </location>
    <ligand>
        <name>ATP</name>
        <dbReference type="ChEBI" id="CHEBI:30616"/>
    </ligand>
</feature>
<organism evidence="6 7">
    <name type="scientific">Candidatus Syntropharchaeum caldarium</name>
    <dbReference type="NCBI Taxonomy" id="1838285"/>
    <lineage>
        <taxon>Archaea</taxon>
        <taxon>Methanobacteriati</taxon>
        <taxon>Methanobacteriota</taxon>
        <taxon>Stenosarchaea group</taxon>
        <taxon>Methanomicrobia</taxon>
        <taxon>Methanosarcinales</taxon>
        <taxon>ANME-2 cluster</taxon>
        <taxon>Candidatus Syntropharchaeum</taxon>
    </lineage>
</organism>
<dbReference type="UniPathway" id="UPA00241"/>
<keyword evidence="4 5" id="KW-0173">Coenzyme A biosynthesis</keyword>
<dbReference type="PANTHER" id="PTHR40695:SF1">
    <property type="entry name" value="4-PHOSPHOPANTOATE--BETA-ALANINE LIGASE"/>
    <property type="match status" value="1"/>
</dbReference>
<proteinExistence type="inferred from homology"/>
<feature type="binding site" evidence="5">
    <location>
        <begin position="186"/>
        <end position="187"/>
    </location>
    <ligand>
        <name>ATP</name>
        <dbReference type="ChEBI" id="CHEBI:30616"/>
    </ligand>
</feature>
<keyword evidence="7" id="KW-1185">Reference proteome</keyword>
<name>A0A1F2P933_9EURY</name>
<evidence type="ECO:0000256" key="4">
    <source>
        <dbReference type="ARBA" id="ARBA00022993"/>
    </source>
</evidence>
<dbReference type="Gene3D" id="3.40.50.12640">
    <property type="entry name" value="Phosphopantoate/pantothenate synthetase"/>
    <property type="match status" value="1"/>
</dbReference>
<keyword evidence="2 5" id="KW-0547">Nucleotide-binding</keyword>
<keyword evidence="3 5" id="KW-0067">ATP-binding</keyword>
<dbReference type="InterPro" id="IPR002855">
    <property type="entry name" value="PPS/PS"/>
</dbReference>
<sequence>MTEIPRDHPRYESLSLRETITRCVELGITSRQGLIAHGRGEAIDYLIGEKTLPTALKAEDAAVATLLTAKNPVISVNGNTAALVPEETIELAELIGAKIEINLFHRTEERIARIKDHLERLGAEDVLGLEPDEKIPGLTSERAKVSKKGIFSADAVLVPLEDGDRCESLVRMGKIVIAIDINPFSRTSRMAQISIIDNVIRAMPNMIACAKVLTENAVPKKDLLAMIEAFDNRENLNETIKEIKRGLNEGRLEESTGYSKLSIW</sequence>
<dbReference type="GO" id="GO:0015937">
    <property type="term" value="P:coenzyme A biosynthetic process"/>
    <property type="evidence" value="ECO:0007669"/>
    <property type="project" value="UniProtKB-UniRule"/>
</dbReference>
<dbReference type="PATRIC" id="fig|1838285.3.peg.1265"/>
<dbReference type="PIRSF" id="PIRSF004853">
    <property type="entry name" value="UCP004853"/>
    <property type="match status" value="1"/>
</dbReference>
<dbReference type="STRING" id="1838285.SCAL_001245"/>
<dbReference type="GO" id="GO:0005524">
    <property type="term" value="F:ATP binding"/>
    <property type="evidence" value="ECO:0007669"/>
    <property type="project" value="UniProtKB-KW"/>
</dbReference>
<accession>A0A1F2P933</accession>
<dbReference type="InterPro" id="IPR038138">
    <property type="entry name" value="PPS/PS_sf"/>
</dbReference>
<evidence type="ECO:0000256" key="1">
    <source>
        <dbReference type="ARBA" id="ARBA00022598"/>
    </source>
</evidence>
<evidence type="ECO:0000256" key="2">
    <source>
        <dbReference type="ARBA" id="ARBA00022741"/>
    </source>
</evidence>
<dbReference type="EMBL" id="LYOS01000003">
    <property type="protein sequence ID" value="OFV67870.1"/>
    <property type="molecule type" value="Genomic_DNA"/>
</dbReference>
<dbReference type="NCBIfam" id="NF010324">
    <property type="entry name" value="PRK13761.1"/>
    <property type="match status" value="1"/>
</dbReference>
<comment type="similarity">
    <text evidence="5">Belongs to the archaeal phosphopantothenate synthetase family.</text>
</comment>
<protein>
    <recommendedName>
        <fullName evidence="5">4-phosphopantoate--beta-alanine ligase</fullName>
        <ecNumber evidence="5">6.3.2.36</ecNumber>
    </recommendedName>
    <alternativeName>
        <fullName evidence="5">Phosphopantothenate synthetase</fullName>
        <shortName evidence="5">PPS</shortName>
    </alternativeName>
</protein>
<dbReference type="NCBIfam" id="NF041123">
    <property type="entry name" value="phpantohe_syn_Arch"/>
    <property type="match status" value="1"/>
</dbReference>
<comment type="caution">
    <text evidence="6">The sequence shown here is derived from an EMBL/GenBank/DDBJ whole genome shotgun (WGS) entry which is preliminary data.</text>
</comment>
<dbReference type="HAMAP" id="MF_02224">
    <property type="entry name" value="PPS"/>
    <property type="match status" value="1"/>
</dbReference>
<dbReference type="Pfam" id="PF02006">
    <property type="entry name" value="PPS_PS"/>
    <property type="match status" value="1"/>
</dbReference>
<feature type="binding site" evidence="5">
    <location>
        <position position="39"/>
    </location>
    <ligand>
        <name>ATP</name>
        <dbReference type="ChEBI" id="CHEBI:30616"/>
    </ligand>
</feature>
<dbReference type="PANTHER" id="PTHR40695">
    <property type="entry name" value="4-PHOSPHOPANTOATE--BETA-ALANINE LIGASE"/>
    <property type="match status" value="1"/>
</dbReference>